<dbReference type="GO" id="GO:0005737">
    <property type="term" value="C:cytoplasm"/>
    <property type="evidence" value="ECO:0007669"/>
    <property type="project" value="TreeGrafter"/>
</dbReference>
<protein>
    <submittedName>
        <fullName evidence="4">RapA guanosine triphosphatase-activating protein B</fullName>
    </submittedName>
</protein>
<dbReference type="PROSITE" id="PS50085">
    <property type="entry name" value="RAPGAP"/>
    <property type="match status" value="1"/>
</dbReference>
<feature type="domain" description="Rap-GAP" evidence="3">
    <location>
        <begin position="594"/>
        <end position="812"/>
    </location>
</feature>
<dbReference type="Proteomes" id="UP000078046">
    <property type="component" value="Unassembled WGS sequence"/>
</dbReference>
<dbReference type="InterPro" id="IPR035974">
    <property type="entry name" value="Rap/Ran-GAP_sf"/>
</dbReference>
<proteinExistence type="predicted"/>
<dbReference type="AlphaFoldDB" id="A0A177AU77"/>
<feature type="compositionally biased region" description="Basic residues" evidence="2">
    <location>
        <begin position="1"/>
        <end position="10"/>
    </location>
</feature>
<evidence type="ECO:0000313" key="4">
    <source>
        <dbReference type="EMBL" id="OAF65559.1"/>
    </source>
</evidence>
<comment type="caution">
    <text evidence="4">The sequence shown here is derived from an EMBL/GenBank/DDBJ whole genome shotgun (WGS) entry which is preliminary data.</text>
</comment>
<dbReference type="InterPro" id="IPR050989">
    <property type="entry name" value="Rap1_Ran_GAP"/>
</dbReference>
<dbReference type="InterPro" id="IPR000331">
    <property type="entry name" value="Rap/Ran_GAP_dom"/>
</dbReference>
<feature type="region of interest" description="Disordered" evidence="2">
    <location>
        <begin position="1"/>
        <end position="37"/>
    </location>
</feature>
<evidence type="ECO:0000259" key="3">
    <source>
        <dbReference type="PROSITE" id="PS50085"/>
    </source>
</evidence>
<accession>A0A177AU77</accession>
<dbReference type="PANTHER" id="PTHR15711">
    <property type="entry name" value="RAP GTPASE-ACTIVATING PROTEIN"/>
    <property type="match status" value="1"/>
</dbReference>
<feature type="compositionally biased region" description="Basic and acidic residues" evidence="2">
    <location>
        <begin position="14"/>
        <end position="32"/>
    </location>
</feature>
<reference evidence="4 5" key="1">
    <citation type="submission" date="2016-04" db="EMBL/GenBank/DDBJ databases">
        <title>The genome of Intoshia linei affirms orthonectids as highly simplified spiralians.</title>
        <authorList>
            <person name="Mikhailov K.V."/>
            <person name="Slusarev G.S."/>
            <person name="Nikitin M.A."/>
            <person name="Logacheva M.D."/>
            <person name="Penin A."/>
            <person name="Aleoshin V."/>
            <person name="Panchin Y.V."/>
        </authorList>
    </citation>
    <scope>NUCLEOTIDE SEQUENCE [LARGE SCALE GENOMIC DNA]</scope>
    <source>
        <strain evidence="4">Intl2013</strain>
        <tissue evidence="4">Whole animal</tissue>
    </source>
</reference>
<keyword evidence="1" id="KW-0343">GTPase activation</keyword>
<organism evidence="4 5">
    <name type="scientific">Intoshia linei</name>
    <dbReference type="NCBI Taxonomy" id="1819745"/>
    <lineage>
        <taxon>Eukaryota</taxon>
        <taxon>Metazoa</taxon>
        <taxon>Spiralia</taxon>
        <taxon>Lophotrochozoa</taxon>
        <taxon>Mesozoa</taxon>
        <taxon>Orthonectida</taxon>
        <taxon>Rhopaluridae</taxon>
        <taxon>Intoshia</taxon>
    </lineage>
</organism>
<evidence type="ECO:0000313" key="5">
    <source>
        <dbReference type="Proteomes" id="UP000078046"/>
    </source>
</evidence>
<sequence length="1267" mass="147292">MNKKIKKPKSSKQLVKEKEKEKPTKNEDEKNTKNNQVVKPLAKLPLAKRYSENIKSLSPSGCDYYLNNLREFDVKSSSKFKSTNFLVKNNKKISFKSTDKYSKSQSLINKSFMKSKNIAKSETNLKSKKYAISLNNYNFDNVTDMFNVGRNNERVLSSSNHDVNSSKNEKCLQKHKMISHYDWISATFSLENVYNNIKDCNSAISMDSGIPITRQHSKIMKSPIQYQTNGNSVKSSKIFNEDNHSIKIKKKSKHFSKNFTANKNSIPVSFNELPQDYRLIHMSNILKDHDVQLKLINNTQESFKNNKLLCAIPYLKFSKLCSFEDKSENFSNTSNNDGYTGITVIQTSSMLDIHMTDKYESDKALIMESQKYFIEIGREPYHYIYLNRTSPDYIKNANQYAPEWLIPDKNCLSLGIVEFSNNSAVSKHHMEMFYTGNNVFGSKLCNPPLLHSNTRVNIFNNTYKFEYFDTGCNYYRNFFAYRDHINYACIDEKYGPVIISIVRELVDPVNMDDEEKLLAFEIGSKNVAYQCRVIVRTSDSVCLRIAIPESKLYSANYSIKNGVSHKILLNYILNDFRVNNLKQCILNEKSIDALLNLDEYWIHSKYRFGVLYCKEGQIEESDFYNNVTASPAFEKFLRILGKKVKLKGFKGFDGGLDVSGNCTSGEYTIYTKYCNKEVMFHVSTMLPHRASDSQYLLRKRHIGNNVVTIVFQEEKSEPFDPSKIISKLQQIFIVVRIIRSKANEVSYRIAVVRSSSIPYFGPPLEYKQTFKHNQNLRDYILTKAVNAENAASQINKLKDIKIRHRLNNLKSFFNEYAINKGVIHYSKMNSLKTYFTKTITQRLPYYKSSSCIYWNVRDIIGSQIYHCKLCISPLYIFLIDNYYQKLIVVLNTSCLIAWTKILKEICIYYNKGECILMYVEHIYEVYEIETRLMQISNASHTINVLYNNEKSSIKLNKKFPIVEYVKRNSVPHLNGITVGCMFLRLLTPKTMNIDTNLIHNKNNYLLNNLNMADICKHLKDDKIINAVVAKNTISIYSLVNFDKKIMGKHSRSTTQIERYNTINDAKLLLYGKTLSKMEYKKPILLNEFKFNTLDNDETYSKKSASFQRLKRFIMSDKNETLNNMDNVLMDDRFNTDRSYKTMIQSNKIMRSLNTNSVPIVKNSNRFSAFIKENIFRKRNDKDVIFNANYSVKEKYNKNSIIRRIKSMRLMIPLSKKCSNASSQSKCSNINENFSKTETRQSLIKKKEDKLRDIAKNIDEDAVKNVYL</sequence>
<dbReference type="PANTHER" id="PTHR15711:SF22">
    <property type="entry name" value="RAP-GAP DOMAIN-CONTAINING PROTEIN"/>
    <property type="match status" value="1"/>
</dbReference>
<dbReference type="OrthoDB" id="2499658at2759"/>
<dbReference type="SUPFAM" id="SSF111347">
    <property type="entry name" value="Rap/Ran-GAP"/>
    <property type="match status" value="1"/>
</dbReference>
<dbReference type="Pfam" id="PF02145">
    <property type="entry name" value="Rap_GAP"/>
    <property type="match status" value="1"/>
</dbReference>
<dbReference type="EMBL" id="LWCA01001241">
    <property type="protein sequence ID" value="OAF65559.1"/>
    <property type="molecule type" value="Genomic_DNA"/>
</dbReference>
<dbReference type="GO" id="GO:0051056">
    <property type="term" value="P:regulation of small GTPase mediated signal transduction"/>
    <property type="evidence" value="ECO:0007669"/>
    <property type="project" value="InterPro"/>
</dbReference>
<keyword evidence="5" id="KW-1185">Reference proteome</keyword>
<dbReference type="Gene3D" id="3.40.50.11210">
    <property type="entry name" value="Rap/Ran-GAP"/>
    <property type="match status" value="1"/>
</dbReference>
<evidence type="ECO:0000256" key="1">
    <source>
        <dbReference type="ARBA" id="ARBA00022468"/>
    </source>
</evidence>
<name>A0A177AU77_9BILA</name>
<evidence type="ECO:0000256" key="2">
    <source>
        <dbReference type="SAM" id="MobiDB-lite"/>
    </source>
</evidence>
<dbReference type="GO" id="GO:0005096">
    <property type="term" value="F:GTPase activator activity"/>
    <property type="evidence" value="ECO:0007669"/>
    <property type="project" value="UniProtKB-KW"/>
</dbReference>
<gene>
    <name evidence="4" type="ORF">A3Q56_06740</name>
</gene>
<dbReference type="FunFam" id="3.40.50.11210:FF:000001">
    <property type="entry name" value="Ral GTPase-activating protein subunit alpha-1 isoform 1"/>
    <property type="match status" value="1"/>
</dbReference>